<feature type="non-terminal residue" evidence="10">
    <location>
        <position position="610"/>
    </location>
</feature>
<proteinExistence type="predicted"/>
<evidence type="ECO:0000256" key="4">
    <source>
        <dbReference type="ARBA" id="ARBA00022837"/>
    </source>
</evidence>
<dbReference type="CDD" id="cd11304">
    <property type="entry name" value="Cadherin_repeat"/>
    <property type="match status" value="4"/>
</dbReference>
<reference evidence="10" key="1">
    <citation type="submission" date="2018-11" db="EMBL/GenBank/DDBJ databases">
        <authorList>
            <consortium name="Pathogen Informatics"/>
        </authorList>
    </citation>
    <scope>NUCLEOTIDE SEQUENCE</scope>
</reference>
<keyword evidence="3" id="KW-0677">Repeat</keyword>
<dbReference type="PROSITE" id="PS00232">
    <property type="entry name" value="CADHERIN_1"/>
    <property type="match status" value="2"/>
</dbReference>
<dbReference type="Pfam" id="PF00028">
    <property type="entry name" value="Cadherin"/>
    <property type="match status" value="2"/>
</dbReference>
<evidence type="ECO:0000256" key="5">
    <source>
        <dbReference type="ARBA" id="ARBA00022989"/>
    </source>
</evidence>
<evidence type="ECO:0000313" key="10">
    <source>
        <dbReference type="EMBL" id="VEL24252.1"/>
    </source>
</evidence>
<accession>A0A448WZS5</accession>
<dbReference type="PROSITE" id="PS50268">
    <property type="entry name" value="CADHERIN_2"/>
    <property type="match status" value="4"/>
</dbReference>
<feature type="domain" description="Cadherin" evidence="9">
    <location>
        <begin position="122"/>
        <end position="206"/>
    </location>
</feature>
<keyword evidence="2" id="KW-0812">Transmembrane</keyword>
<gene>
    <name evidence="10" type="ORF">PXEA_LOCUS17692</name>
</gene>
<name>A0A448WZS5_9PLAT</name>
<dbReference type="SUPFAM" id="SSF49313">
    <property type="entry name" value="Cadherin-like"/>
    <property type="match status" value="4"/>
</dbReference>
<evidence type="ECO:0000259" key="9">
    <source>
        <dbReference type="PROSITE" id="PS50268"/>
    </source>
</evidence>
<dbReference type="Gene3D" id="2.60.40.60">
    <property type="entry name" value="Cadherins"/>
    <property type="match status" value="4"/>
</dbReference>
<evidence type="ECO:0000256" key="8">
    <source>
        <dbReference type="PROSITE-ProRule" id="PRU00043"/>
    </source>
</evidence>
<dbReference type="FunFam" id="2.60.40.60:FF:000092">
    <property type="entry name" value="Protocadherin 8"/>
    <property type="match status" value="1"/>
</dbReference>
<keyword evidence="11" id="KW-1185">Reference proteome</keyword>
<dbReference type="InterPro" id="IPR020894">
    <property type="entry name" value="Cadherin_CS"/>
</dbReference>
<dbReference type="InterPro" id="IPR050174">
    <property type="entry name" value="Protocadherin/Cadherin-CA"/>
</dbReference>
<sequence length="610" mass="65548">MIVKPGQRGPDREELCGQTDLSARLNAVVSIIEPQSSTTCDLSLLLLLLPNDRGRPGYARVLLRLLDVNDNAPKFSRNGRITLRVPESLEPAGLGTPFSLGAADSDSNVDGHRPVRLALPAAYDADLPENGVQAYRLKTEAEVELELFRLEGTESPVLVVQGRLDRERTAAYTLHVLAVDAGSPQRTGTLTVRLEVADRNDNAPIFTAVHFHFPAGPATLLGGAGSDSSPRLLAARAPPRWETELVRLPETVPVDTRLASLVAEDPDDADNGQIVYRLAEPPRSDGEALALRWLRLQTVNATGLLSVRGPLDADQGSPSAWLFSRTDQPVTGRLVEFTVEAVDRGAPELTGRTRLRLLVENVNDNPPQITVQYTQPAPGSSPGAAALLGSLRENRPAGQPTPVAHLTVTDGDRLPETQAAWLSRPGLSSELELGPSVHCRGNDSRFRINALPGELGVASGDSVHLFRVVALAPVDRERSQVIRLQVTCVDAPNDLVPRSGLELTGTALLSLLVLDVNDEAPVFSRSHYRFLVPEVDGQAQLGYPGPPGPEEPGRAGLEPILVGRVQATDADAGRNGELTYRLVGNGAHLPDGQDLFHLDEKTGELWRVGL</sequence>
<evidence type="ECO:0000313" key="11">
    <source>
        <dbReference type="Proteomes" id="UP000784294"/>
    </source>
</evidence>
<organism evidence="10 11">
    <name type="scientific">Protopolystoma xenopodis</name>
    <dbReference type="NCBI Taxonomy" id="117903"/>
    <lineage>
        <taxon>Eukaryota</taxon>
        <taxon>Metazoa</taxon>
        <taxon>Spiralia</taxon>
        <taxon>Lophotrochozoa</taxon>
        <taxon>Platyhelminthes</taxon>
        <taxon>Monogenea</taxon>
        <taxon>Polyopisthocotylea</taxon>
        <taxon>Polystomatidea</taxon>
        <taxon>Polystomatidae</taxon>
        <taxon>Protopolystoma</taxon>
    </lineage>
</organism>
<dbReference type="PRINTS" id="PR00205">
    <property type="entry name" value="CADHERIN"/>
</dbReference>
<dbReference type="InterPro" id="IPR015919">
    <property type="entry name" value="Cadherin-like_sf"/>
</dbReference>
<dbReference type="Proteomes" id="UP000784294">
    <property type="component" value="Unassembled WGS sequence"/>
</dbReference>
<protein>
    <recommendedName>
        <fullName evidence="9">Cadherin domain-containing protein</fullName>
    </recommendedName>
</protein>
<evidence type="ECO:0000256" key="2">
    <source>
        <dbReference type="ARBA" id="ARBA00022692"/>
    </source>
</evidence>
<dbReference type="EMBL" id="CAAALY010066702">
    <property type="protein sequence ID" value="VEL24252.1"/>
    <property type="molecule type" value="Genomic_DNA"/>
</dbReference>
<dbReference type="AlphaFoldDB" id="A0A448WZS5"/>
<dbReference type="OrthoDB" id="6252479at2759"/>
<keyword evidence="6" id="KW-0472">Membrane</keyword>
<dbReference type="PANTHER" id="PTHR24028:SF146">
    <property type="entry name" value="CADHERIN 96CB, ISOFORM D-RELATED"/>
    <property type="match status" value="1"/>
</dbReference>
<keyword evidence="5" id="KW-1133">Transmembrane helix</keyword>
<dbReference type="GO" id="GO:0007156">
    <property type="term" value="P:homophilic cell adhesion via plasma membrane adhesion molecules"/>
    <property type="evidence" value="ECO:0007669"/>
    <property type="project" value="InterPro"/>
</dbReference>
<feature type="domain" description="Cadherin" evidence="9">
    <location>
        <begin position="390"/>
        <end position="523"/>
    </location>
</feature>
<evidence type="ECO:0000256" key="6">
    <source>
        <dbReference type="ARBA" id="ARBA00023136"/>
    </source>
</evidence>
<dbReference type="SMART" id="SM00112">
    <property type="entry name" value="CA"/>
    <property type="match status" value="3"/>
</dbReference>
<dbReference type="InterPro" id="IPR002126">
    <property type="entry name" value="Cadherin-like_dom"/>
</dbReference>
<dbReference type="PANTHER" id="PTHR24028">
    <property type="entry name" value="CADHERIN-87A"/>
    <property type="match status" value="1"/>
</dbReference>
<dbReference type="GO" id="GO:0005509">
    <property type="term" value="F:calcium ion binding"/>
    <property type="evidence" value="ECO:0007669"/>
    <property type="project" value="UniProtKB-UniRule"/>
</dbReference>
<feature type="domain" description="Cadherin" evidence="9">
    <location>
        <begin position="240"/>
        <end position="369"/>
    </location>
</feature>
<evidence type="ECO:0000256" key="1">
    <source>
        <dbReference type="ARBA" id="ARBA00004167"/>
    </source>
</evidence>
<evidence type="ECO:0000256" key="3">
    <source>
        <dbReference type="ARBA" id="ARBA00022737"/>
    </source>
</evidence>
<comment type="subcellular location">
    <subcellularLocation>
        <location evidence="1">Membrane</location>
        <topology evidence="1">Single-pass membrane protein</topology>
    </subcellularLocation>
</comment>
<evidence type="ECO:0000256" key="7">
    <source>
        <dbReference type="ARBA" id="ARBA00023180"/>
    </source>
</evidence>
<dbReference type="GO" id="GO:0005886">
    <property type="term" value="C:plasma membrane"/>
    <property type="evidence" value="ECO:0007669"/>
    <property type="project" value="InterPro"/>
</dbReference>
<feature type="domain" description="Cadherin" evidence="9">
    <location>
        <begin position="562"/>
        <end position="605"/>
    </location>
</feature>
<comment type="caution">
    <text evidence="10">The sequence shown here is derived from an EMBL/GenBank/DDBJ whole genome shotgun (WGS) entry which is preliminary data.</text>
</comment>
<keyword evidence="4 8" id="KW-0106">Calcium</keyword>
<keyword evidence="7" id="KW-0325">Glycoprotein</keyword>